<dbReference type="GO" id="GO:0006355">
    <property type="term" value="P:regulation of DNA-templated transcription"/>
    <property type="evidence" value="ECO:0007669"/>
    <property type="project" value="InterPro"/>
</dbReference>
<dbReference type="Proteomes" id="UP000189703">
    <property type="component" value="Unplaced"/>
</dbReference>
<dbReference type="STRING" id="4432.A0A1U8BAQ7"/>
<organism evidence="2 3">
    <name type="scientific">Nelumbo nucifera</name>
    <name type="common">Sacred lotus</name>
    <dbReference type="NCBI Taxonomy" id="4432"/>
    <lineage>
        <taxon>Eukaryota</taxon>
        <taxon>Viridiplantae</taxon>
        <taxon>Streptophyta</taxon>
        <taxon>Embryophyta</taxon>
        <taxon>Tracheophyta</taxon>
        <taxon>Spermatophyta</taxon>
        <taxon>Magnoliopsida</taxon>
        <taxon>Proteales</taxon>
        <taxon>Nelumbonaceae</taxon>
        <taxon>Nelumbo</taxon>
    </lineage>
</organism>
<feature type="region of interest" description="Disordered" evidence="1">
    <location>
        <begin position="197"/>
        <end position="217"/>
    </location>
</feature>
<accession>A0A1U8BAQ7</accession>
<sequence>MFEWNEEELADIIWGDASEDGNQIVPYPKESEEKSVVTFGDDNKQQNEDYSTIKPAEQNISENKNVVPDSKQGSSSDFEKSGLSAPGLDIDSWPDLPLSIGVCNKAYSGIDAQESIGEITNNSERADASQVDNEPELFGTNEDKEKNSFLGYGWDNIGSFDDLDRIFRNDDSIFGRGSLVNADELWPSSTDVISSPGKSFPLSAGSPSSGLGASRNTPEQYGINIEVLPHISESLTHGNEKINDPVACGLQNVHPSEDGIPEKQHSSSADAIVESAGGKRKLSLKEKTTPVATGETAASSSQLASENSAAQNDCADKANRQKRLLKCRVKSEETNGGLTQDLYSAWSPSSNQYPQFGNPFATSSIQTIPSSVLSPQHLLGEPESLRYMHNSNSCFAPGYGYSAQYYPVMPLSQQVHTEGDKHQPVLVSYEYSPRASKQGNSLKKSVDVTANTSTMTPQEKIEKLRRRQQMQAMLAIQKQQQQISHQVSCTNHSIAQSCLQEEQSEDSVATNIVDENIKNSLSLEPSSPVEQDDSNTVPMIINECSLEETILEQFQDVIGKLDIRIRLCIRDSLSRLAQSATQRHGASDTSSTNKSSNDENEVTEKEEINNQSRPTRVADAETETNPIDRTVAHLLFHRPLEIPAKHAQDGEVLKSPVSTKLPSGPKIDDLVNLPVGSLSESSTEKLSISHQGPNSSCALAKPQRGDQFISRPCMNTPEIAPSSEPESGKALEAEASKEGK</sequence>
<protein>
    <submittedName>
        <fullName evidence="3">Protein LNK2</fullName>
    </submittedName>
</protein>
<evidence type="ECO:0000256" key="1">
    <source>
        <dbReference type="SAM" id="MobiDB-lite"/>
    </source>
</evidence>
<evidence type="ECO:0000313" key="2">
    <source>
        <dbReference type="Proteomes" id="UP000189703"/>
    </source>
</evidence>
<dbReference type="OMA" id="NQFPKEG"/>
<dbReference type="AlphaFoldDB" id="A0A1U8BAQ7"/>
<gene>
    <name evidence="3" type="primary">LOC104608821</name>
</gene>
<dbReference type="PANTHER" id="PTHR33334">
    <property type="entry name" value="PROTEIN LNK1"/>
    <property type="match status" value="1"/>
</dbReference>
<keyword evidence="2" id="KW-1185">Reference proteome</keyword>
<dbReference type="FunCoup" id="A0A1U8BAQ7">
    <property type="interactions" value="216"/>
</dbReference>
<feature type="region of interest" description="Disordered" evidence="1">
    <location>
        <begin position="122"/>
        <end position="144"/>
    </location>
</feature>
<dbReference type="InterPro" id="IPR039928">
    <property type="entry name" value="LNK"/>
</dbReference>
<evidence type="ECO:0000313" key="3">
    <source>
        <dbReference type="RefSeq" id="XP_010273217.1"/>
    </source>
</evidence>
<reference evidence="3" key="1">
    <citation type="submission" date="2025-08" db="UniProtKB">
        <authorList>
            <consortium name="RefSeq"/>
        </authorList>
    </citation>
    <scope>IDENTIFICATION</scope>
</reference>
<dbReference type="OrthoDB" id="618331at2759"/>
<feature type="region of interest" description="Disordered" evidence="1">
    <location>
        <begin position="13"/>
        <end position="83"/>
    </location>
</feature>
<dbReference type="RefSeq" id="XP_010273217.1">
    <property type="nucleotide sequence ID" value="XM_010274915.2"/>
</dbReference>
<feature type="compositionally biased region" description="Polar residues" evidence="1">
    <location>
        <begin position="296"/>
        <end position="311"/>
    </location>
</feature>
<feature type="compositionally biased region" description="Low complexity" evidence="1">
    <location>
        <begin position="201"/>
        <end position="214"/>
    </location>
</feature>
<feature type="region of interest" description="Disordered" evidence="1">
    <location>
        <begin position="579"/>
        <end position="626"/>
    </location>
</feature>
<name>A0A1U8BAQ7_NELNU</name>
<feature type="region of interest" description="Disordered" evidence="1">
    <location>
        <begin position="238"/>
        <end position="314"/>
    </location>
</feature>
<dbReference type="eggNOG" id="ENOG502QS7P">
    <property type="taxonomic scope" value="Eukaryota"/>
</dbReference>
<feature type="compositionally biased region" description="Basic and acidic residues" evidence="1">
    <location>
        <begin position="29"/>
        <end position="47"/>
    </location>
</feature>
<dbReference type="KEGG" id="nnu:104608821"/>
<dbReference type="GO" id="GO:0007623">
    <property type="term" value="P:circadian rhythm"/>
    <property type="evidence" value="ECO:0007669"/>
    <property type="project" value="InterPro"/>
</dbReference>
<feature type="region of interest" description="Disordered" evidence="1">
    <location>
        <begin position="684"/>
        <end position="740"/>
    </location>
</feature>
<dbReference type="GeneID" id="104608821"/>
<feature type="compositionally biased region" description="Basic and acidic residues" evidence="1">
    <location>
        <begin position="255"/>
        <end position="265"/>
    </location>
</feature>
<feature type="compositionally biased region" description="Polar residues" evidence="1">
    <location>
        <begin position="684"/>
        <end position="697"/>
    </location>
</feature>
<dbReference type="PANTHER" id="PTHR33334:SF5">
    <property type="entry name" value="PROTEIN LNK2"/>
    <property type="match status" value="1"/>
</dbReference>
<feature type="compositionally biased region" description="Basic and acidic residues" evidence="1">
    <location>
        <begin position="726"/>
        <end position="740"/>
    </location>
</feature>
<proteinExistence type="predicted"/>